<dbReference type="STRING" id="84724.SAMN04488564_106386"/>
<keyword evidence="2" id="KW-1185">Reference proteome</keyword>
<dbReference type="OrthoDB" id="530515at2"/>
<sequence>MATISVQGQDLVVEMNGLDKLWSLKSKLTIPLAHVRGATVDPGILGEPKGIRAPGTHLPGVITAGTFHQDGEKVFWAVRDALKAVVVELADEHYTRLVVEVDDPRAVVAMVEQATSR</sequence>
<dbReference type="RefSeq" id="WP_093598984.1">
    <property type="nucleotide sequence ID" value="NZ_FOYL01000006.1"/>
</dbReference>
<dbReference type="EMBL" id="FOYL01000006">
    <property type="protein sequence ID" value="SFR22842.1"/>
    <property type="molecule type" value="Genomic_DNA"/>
</dbReference>
<name>A0A1I6EZ76_9PSEU</name>
<gene>
    <name evidence="1" type="ORF">SAMN04488564_106386</name>
</gene>
<dbReference type="Proteomes" id="UP000198583">
    <property type="component" value="Unassembled WGS sequence"/>
</dbReference>
<proteinExistence type="predicted"/>
<reference evidence="2" key="1">
    <citation type="submission" date="2016-10" db="EMBL/GenBank/DDBJ databases">
        <authorList>
            <person name="Varghese N."/>
            <person name="Submissions S."/>
        </authorList>
    </citation>
    <scope>NUCLEOTIDE SEQUENCE [LARGE SCALE GENOMIC DNA]</scope>
    <source>
        <strain evidence="2">DSM 44232</strain>
    </source>
</reference>
<accession>A0A1I6EZ76</accession>
<evidence type="ECO:0000313" key="2">
    <source>
        <dbReference type="Proteomes" id="UP000198583"/>
    </source>
</evidence>
<evidence type="ECO:0000313" key="1">
    <source>
        <dbReference type="EMBL" id="SFR22842.1"/>
    </source>
</evidence>
<organism evidence="1 2">
    <name type="scientific">Lentzea waywayandensis</name>
    <dbReference type="NCBI Taxonomy" id="84724"/>
    <lineage>
        <taxon>Bacteria</taxon>
        <taxon>Bacillati</taxon>
        <taxon>Actinomycetota</taxon>
        <taxon>Actinomycetes</taxon>
        <taxon>Pseudonocardiales</taxon>
        <taxon>Pseudonocardiaceae</taxon>
        <taxon>Lentzea</taxon>
    </lineage>
</organism>
<protein>
    <submittedName>
        <fullName evidence="1">Uncharacterized protein</fullName>
    </submittedName>
</protein>
<dbReference type="AlphaFoldDB" id="A0A1I6EZ76"/>